<comment type="caution">
    <text evidence="2">The sequence shown here is derived from an EMBL/GenBank/DDBJ whole genome shotgun (WGS) entry which is preliminary data.</text>
</comment>
<feature type="region of interest" description="Disordered" evidence="1">
    <location>
        <begin position="83"/>
        <end position="102"/>
    </location>
</feature>
<protein>
    <submittedName>
        <fullName evidence="2">Uncharacterized protein</fullName>
    </submittedName>
</protein>
<dbReference type="OrthoDB" id="1262810at2759"/>
<feature type="compositionally biased region" description="Basic and acidic residues" evidence="1">
    <location>
        <begin position="83"/>
        <end position="93"/>
    </location>
</feature>
<sequence length="102" mass="11936">MARNINDLVNKSVQEKNLANDQWIRNIIESAQFIDSGIAETKSFKESIFLFRGGFYDQDLDLTMDEGFDFQLGKRIQLGKRKDRFEKDRDSPKKQKNVAFVE</sequence>
<evidence type="ECO:0000313" key="2">
    <source>
        <dbReference type="EMBL" id="OLL21826.1"/>
    </source>
</evidence>
<reference evidence="2 3" key="1">
    <citation type="submission" date="2016-04" db="EMBL/GenBank/DDBJ databases">
        <title>Evolutionary innovation and constraint leading to complex multicellularity in the Ascomycota.</title>
        <authorList>
            <person name="Cisse O."/>
            <person name="Nguyen A."/>
            <person name="Hewitt D.A."/>
            <person name="Jedd G."/>
            <person name="Stajich J.E."/>
        </authorList>
    </citation>
    <scope>NUCLEOTIDE SEQUENCE [LARGE SCALE GENOMIC DNA]</scope>
    <source>
        <strain evidence="2 3">DAH-3</strain>
    </source>
</reference>
<proteinExistence type="predicted"/>
<evidence type="ECO:0000256" key="1">
    <source>
        <dbReference type="SAM" id="MobiDB-lite"/>
    </source>
</evidence>
<name>A0A1U7LGP2_NEOID</name>
<gene>
    <name evidence="2" type="ORF">NEOLI_001044</name>
</gene>
<accession>A0A1U7LGP2</accession>
<organism evidence="2 3">
    <name type="scientific">Neolecta irregularis (strain DAH-3)</name>
    <dbReference type="NCBI Taxonomy" id="1198029"/>
    <lineage>
        <taxon>Eukaryota</taxon>
        <taxon>Fungi</taxon>
        <taxon>Dikarya</taxon>
        <taxon>Ascomycota</taxon>
        <taxon>Taphrinomycotina</taxon>
        <taxon>Neolectales</taxon>
        <taxon>Neolectaceae</taxon>
        <taxon>Neolecta</taxon>
    </lineage>
</organism>
<dbReference type="AlphaFoldDB" id="A0A1U7LGP2"/>
<keyword evidence="3" id="KW-1185">Reference proteome</keyword>
<dbReference type="Proteomes" id="UP000186594">
    <property type="component" value="Unassembled WGS sequence"/>
</dbReference>
<dbReference type="EMBL" id="LXFE01004239">
    <property type="protein sequence ID" value="OLL21826.1"/>
    <property type="molecule type" value="Genomic_DNA"/>
</dbReference>
<evidence type="ECO:0000313" key="3">
    <source>
        <dbReference type="Proteomes" id="UP000186594"/>
    </source>
</evidence>